<dbReference type="SUPFAM" id="SSF46785">
    <property type="entry name" value="Winged helix' DNA-binding domain"/>
    <property type="match status" value="1"/>
</dbReference>
<dbReference type="Pfam" id="PF01022">
    <property type="entry name" value="HTH_5"/>
    <property type="match status" value="1"/>
</dbReference>
<name>A0A2U9IFE0_9CREN</name>
<accession>A0A2U9IFE0</accession>
<dbReference type="GO" id="GO:0003700">
    <property type="term" value="F:DNA-binding transcription factor activity"/>
    <property type="evidence" value="ECO:0007669"/>
    <property type="project" value="InterPro"/>
</dbReference>
<gene>
    <name evidence="2" type="ORF">DFR85_09325</name>
</gene>
<dbReference type="InterPro" id="IPR036390">
    <property type="entry name" value="WH_DNA-bd_sf"/>
</dbReference>
<proteinExistence type="predicted"/>
<dbReference type="RefSeq" id="WP_110270649.1">
    <property type="nucleotide sequence ID" value="NZ_CP029289.2"/>
</dbReference>
<dbReference type="CDD" id="cd00090">
    <property type="entry name" value="HTH_ARSR"/>
    <property type="match status" value="1"/>
</dbReference>
<dbReference type="AlphaFoldDB" id="A0A2U9IFE0"/>
<keyword evidence="3" id="KW-1185">Reference proteome</keyword>
<dbReference type="PANTHER" id="PTHR38600">
    <property type="entry name" value="TRANSCRIPTIONAL REGULATORY PROTEIN"/>
    <property type="match status" value="1"/>
</dbReference>
<evidence type="ECO:0000313" key="3">
    <source>
        <dbReference type="Proteomes" id="UP000248044"/>
    </source>
</evidence>
<dbReference type="OrthoDB" id="35765at2157"/>
<dbReference type="EMBL" id="CP029289">
    <property type="protein sequence ID" value="AWR94768.1"/>
    <property type="molecule type" value="Genomic_DNA"/>
</dbReference>
<dbReference type="Proteomes" id="UP000248044">
    <property type="component" value="Chromosome"/>
</dbReference>
<evidence type="ECO:0000313" key="2">
    <source>
        <dbReference type="EMBL" id="AWR94768.1"/>
    </source>
</evidence>
<evidence type="ECO:0000259" key="1">
    <source>
        <dbReference type="PROSITE" id="PS50987"/>
    </source>
</evidence>
<dbReference type="InterPro" id="IPR036388">
    <property type="entry name" value="WH-like_DNA-bd_sf"/>
</dbReference>
<dbReference type="KEGG" id="abri:DFR85_09325"/>
<organism evidence="2 3">
    <name type="scientific">Acidianus brierleyi</name>
    <dbReference type="NCBI Taxonomy" id="41673"/>
    <lineage>
        <taxon>Archaea</taxon>
        <taxon>Thermoproteota</taxon>
        <taxon>Thermoprotei</taxon>
        <taxon>Sulfolobales</taxon>
        <taxon>Sulfolobaceae</taxon>
        <taxon>Acidianus</taxon>
    </lineage>
</organism>
<dbReference type="PANTHER" id="PTHR38600:SF1">
    <property type="entry name" value="TRANSCRIPTIONAL REGULATORY PROTEIN"/>
    <property type="match status" value="1"/>
</dbReference>
<sequence>MNDKERKQVKKMLKFLFFSSKGGKTRLNIIKLLQNSPLNANQISEKLNLDYKTVIHHLEVLIENKIIIKEGEKYGAKYKLSSEYYIFKDVFDELLKEAKQS</sequence>
<protein>
    <submittedName>
        <fullName evidence="2">ArsR family transcriptional regulator</fullName>
    </submittedName>
</protein>
<dbReference type="PROSITE" id="PS50987">
    <property type="entry name" value="HTH_ARSR_2"/>
    <property type="match status" value="1"/>
</dbReference>
<dbReference type="GeneID" id="36832355"/>
<dbReference type="InterPro" id="IPR001845">
    <property type="entry name" value="HTH_ArsR_DNA-bd_dom"/>
</dbReference>
<dbReference type="InterPro" id="IPR011991">
    <property type="entry name" value="ArsR-like_HTH"/>
</dbReference>
<dbReference type="Gene3D" id="1.10.10.10">
    <property type="entry name" value="Winged helix-like DNA-binding domain superfamily/Winged helix DNA-binding domain"/>
    <property type="match status" value="1"/>
</dbReference>
<feature type="domain" description="HTH arsR-type" evidence="1">
    <location>
        <begin position="6"/>
        <end position="101"/>
    </location>
</feature>
<reference evidence="2 3" key="1">
    <citation type="submission" date="2018-05" db="EMBL/GenBank/DDBJ databases">
        <title>Complete Genome Sequences of Extremely Thermoacidophilic, Metal-Mobilizing Type-Strain Members of the Archaeal Family Sulfolobaceae: Acidianus brierleyi DSM-1651T, Acidianus sulfidivorans DSM-18786T, Metallosphaera hakonensis DSM-7519T, and Metallosphaera prunae DSM-10039T.</title>
        <authorList>
            <person name="Counts J.A."/>
            <person name="Kelly R.M."/>
        </authorList>
    </citation>
    <scope>NUCLEOTIDE SEQUENCE [LARGE SCALE GENOMIC DNA]</scope>
    <source>
        <strain evidence="2 3">DSM 1651</strain>
    </source>
</reference>